<comment type="caution">
    <text evidence="1">The sequence shown here is derived from an EMBL/GenBank/DDBJ whole genome shotgun (WGS) entry which is preliminary data.</text>
</comment>
<dbReference type="OMA" id="EKKCAFY"/>
<dbReference type="SUPFAM" id="SSF90229">
    <property type="entry name" value="CCCH zinc finger"/>
    <property type="match status" value="1"/>
</dbReference>
<sequence>MVVGIPVTKSFDPNVSHPYVSAAFKRRDPNLYFYLPIECPSLKTCTDGTCPLSHTKLEMMFHPLVYKTRKCKMMMEGICKFSGQCTFYNNESDRMAAQLLWLIWEKRWDLWRHNIEAVLNAHNKLVEPVTRNLSMVKNYRGNMKQIMHTINRKGNGRNLLDGRLDALLRLQFSTSCGEPEAADSIDLY</sequence>
<name>A7ARS0_BABBO</name>
<dbReference type="KEGG" id="bbo:BBOV_IV008850"/>
<dbReference type="InterPro" id="IPR036855">
    <property type="entry name" value="Znf_CCCH_sf"/>
</dbReference>
<accession>A7ARS0</accession>
<dbReference type="AlphaFoldDB" id="A7ARS0"/>
<reference evidence="1 3" key="1">
    <citation type="journal article" date="2007" name="PLoS Pathog.">
        <title>Genome sequence of Babesia bovis and comparative analysis of apicomplexan hemoprotozoa.</title>
        <authorList>
            <person name="Brayton K.A."/>
            <person name="Lau A.O.T."/>
            <person name="Herndon D.R."/>
            <person name="Hannick L."/>
            <person name="Kappmeyer L.S."/>
            <person name="Berens S.J."/>
            <person name="Bidwell S.L."/>
            <person name="Brown W.C."/>
            <person name="Crabtree J."/>
            <person name="Fadrosh D."/>
            <person name="Feldblum T."/>
            <person name="Forberger H.A."/>
            <person name="Haas B.J."/>
            <person name="Howell J.M."/>
            <person name="Khouri H."/>
            <person name="Koo H."/>
            <person name="Mann D.J."/>
            <person name="Norimine J."/>
            <person name="Paulsen I.T."/>
            <person name="Radune D."/>
            <person name="Ren Q."/>
            <person name="Smith R.K. Jr."/>
            <person name="Suarez C.E."/>
            <person name="White O."/>
            <person name="Wortman J.R."/>
            <person name="Knowles D.P. Jr."/>
            <person name="McElwain T.F."/>
            <person name="Nene V.M."/>
        </authorList>
    </citation>
    <scope>NUCLEOTIDE SEQUENCE [LARGE SCALE GENOMIC DNA]</scope>
    <source>
        <strain evidence="1">T2Bo</strain>
    </source>
</reference>
<dbReference type="RefSeq" id="XP_001610808.1">
    <property type="nucleotide sequence ID" value="XM_001610758.1"/>
</dbReference>
<dbReference type="KEGG" id="bbo:BBOV_IV008860"/>
<protein>
    <recommendedName>
        <fullName evidence="4">C3H1-type domain-containing protein</fullName>
    </recommendedName>
</protein>
<evidence type="ECO:0000313" key="3">
    <source>
        <dbReference type="Proteomes" id="UP000002173"/>
    </source>
</evidence>
<dbReference type="EMBL" id="AAXT01000002">
    <property type="protein sequence ID" value="EDO07239.1"/>
    <property type="molecule type" value="Genomic_DNA"/>
</dbReference>
<evidence type="ECO:0000313" key="2">
    <source>
        <dbReference type="EMBL" id="EDO07240.1"/>
    </source>
</evidence>
<dbReference type="GO" id="GO:0046872">
    <property type="term" value="F:metal ion binding"/>
    <property type="evidence" value="ECO:0007669"/>
    <property type="project" value="InterPro"/>
</dbReference>
<reference evidence="3" key="3">
    <citation type="journal article" date="2020" name="Data Brief">
        <title>Transcriptome dataset of Babesia bovis life stages within vertebrate and invertebrate hosts.</title>
        <authorList>
            <person name="Ueti M.W."/>
            <person name="Johnson W.C."/>
            <person name="Kappmeyer L.S."/>
            <person name="Herndon D.R."/>
            <person name="Mousel M.R."/>
            <person name="Reif K.E."/>
            <person name="Taus N.S."/>
            <person name="Ifeonu O.O."/>
            <person name="Silva J.C."/>
            <person name="Suarez C.E."/>
            <person name="Brayton K.A."/>
        </authorList>
    </citation>
    <scope>NUCLEOTIDE SEQUENCE [LARGE SCALE GENOMIC DNA]</scope>
</reference>
<reference evidence="1" key="2">
    <citation type="submission" date="2007-08" db="EMBL/GenBank/DDBJ databases">
        <authorList>
            <person name="Nene V."/>
        </authorList>
    </citation>
    <scope>NUCLEOTIDE SEQUENCE</scope>
    <source>
        <strain evidence="1">T2Bo</strain>
    </source>
</reference>
<reference evidence="3" key="4">
    <citation type="journal article" date="2021" name="Int. J. Parasitol.">
        <title>Comparative analysis of gene expression between Babesia bovis blood stages and kinetes allowed by improved genome annotation.</title>
        <authorList>
            <person name="Ueti M.W."/>
            <person name="Johnson W.C."/>
            <person name="Kappmeyer L.S."/>
            <person name="Herndon D.R."/>
            <person name="Mousel M.R."/>
            <person name="Reif K.E."/>
            <person name="Taus N.S."/>
            <person name="Ifeonu O.O."/>
            <person name="Silva J.C."/>
            <person name="Suarez C.E."/>
            <person name="Brayton K.A."/>
        </authorList>
    </citation>
    <scope>NUCLEOTIDE SEQUENCE [LARGE SCALE GENOMIC DNA]</scope>
</reference>
<dbReference type="Proteomes" id="UP000002173">
    <property type="component" value="Unassembled WGS sequence"/>
</dbReference>
<dbReference type="GeneID" id="5479041"/>
<proteinExistence type="predicted"/>
<keyword evidence="3" id="KW-1185">Reference proteome</keyword>
<organism evidence="1 3">
    <name type="scientific">Babesia bovis</name>
    <dbReference type="NCBI Taxonomy" id="5865"/>
    <lineage>
        <taxon>Eukaryota</taxon>
        <taxon>Sar</taxon>
        <taxon>Alveolata</taxon>
        <taxon>Apicomplexa</taxon>
        <taxon>Aconoidasida</taxon>
        <taxon>Piroplasmida</taxon>
        <taxon>Babesiidae</taxon>
        <taxon>Babesia</taxon>
    </lineage>
</organism>
<dbReference type="VEuPathDB" id="PiroplasmaDB:BBOV_IV008850"/>
<gene>
    <name evidence="1" type="ORF">BBOV_IV008850</name>
    <name evidence="2" type="ORF">BBOV_IV008860</name>
</gene>
<dbReference type="eggNOG" id="ENOG502S9ZH">
    <property type="taxonomic scope" value="Eukaryota"/>
</dbReference>
<evidence type="ECO:0000313" key="1">
    <source>
        <dbReference type="EMBL" id="EDO07239.1"/>
    </source>
</evidence>
<dbReference type="GeneID" id="5479042"/>
<dbReference type="EMBL" id="AAXT01000002">
    <property type="protein sequence ID" value="EDO07240.1"/>
    <property type="molecule type" value="Genomic_DNA"/>
</dbReference>
<evidence type="ECO:0008006" key="4">
    <source>
        <dbReference type="Google" id="ProtNLM"/>
    </source>
</evidence>
<dbReference type="RefSeq" id="XP_001610807.1">
    <property type="nucleotide sequence ID" value="XM_001610757.1"/>
</dbReference>